<evidence type="ECO:0000313" key="3">
    <source>
        <dbReference type="Proteomes" id="UP001305414"/>
    </source>
</evidence>
<evidence type="ECO:0008006" key="4">
    <source>
        <dbReference type="Google" id="ProtNLM"/>
    </source>
</evidence>
<comment type="caution">
    <text evidence="2">The sequence shown here is derived from an EMBL/GenBank/DDBJ whole genome shotgun (WGS) entry which is preliminary data.</text>
</comment>
<name>A0AAN7Z234_9PEZI</name>
<dbReference type="SUPFAM" id="SSF52266">
    <property type="entry name" value="SGNH hydrolase"/>
    <property type="match status" value="1"/>
</dbReference>
<evidence type="ECO:0000313" key="2">
    <source>
        <dbReference type="EMBL" id="KAK5634055.1"/>
    </source>
</evidence>
<reference evidence="2 3" key="1">
    <citation type="submission" date="2023-10" db="EMBL/GenBank/DDBJ databases">
        <title>Draft genome sequence of Xylaria bambusicola isolate GMP-LS, the root and basal stem rot pathogen of sugarcane in Indonesia.</title>
        <authorList>
            <person name="Selvaraj P."/>
            <person name="Muralishankar V."/>
            <person name="Muruganantham S."/>
            <person name="Sp S."/>
            <person name="Haryani S."/>
            <person name="Lau K.J.X."/>
            <person name="Naqvi N.I."/>
        </authorList>
    </citation>
    <scope>NUCLEOTIDE SEQUENCE [LARGE SCALE GENOMIC DNA]</scope>
    <source>
        <strain evidence="2">GMP-LS</strain>
    </source>
</reference>
<dbReference type="EMBL" id="JAWHQM010000038">
    <property type="protein sequence ID" value="KAK5634055.1"/>
    <property type="molecule type" value="Genomic_DNA"/>
</dbReference>
<dbReference type="AlphaFoldDB" id="A0AAN7Z234"/>
<dbReference type="Gene3D" id="3.40.50.1110">
    <property type="entry name" value="SGNH hydrolase"/>
    <property type="match status" value="1"/>
</dbReference>
<dbReference type="Proteomes" id="UP001305414">
    <property type="component" value="Unassembled WGS sequence"/>
</dbReference>
<feature type="chain" id="PRO_5043050866" description="SGNH hydrolase-type esterase domain-containing protein" evidence="1">
    <location>
        <begin position="25"/>
        <end position="102"/>
    </location>
</feature>
<evidence type="ECO:0000256" key="1">
    <source>
        <dbReference type="SAM" id="SignalP"/>
    </source>
</evidence>
<sequence>MVSFHIEAASRALLILLLPATALAASLPSYLDAKPPAFFLAGDSTTAIIGGWGRGLLAPLIEPAWGINFGLSGATTESFQARGYWANVTSHVKRTRRRMMSM</sequence>
<keyword evidence="1" id="KW-0732">Signal</keyword>
<proteinExistence type="predicted"/>
<accession>A0AAN7Z234</accession>
<dbReference type="InterPro" id="IPR036514">
    <property type="entry name" value="SGNH_hydro_sf"/>
</dbReference>
<protein>
    <recommendedName>
        <fullName evidence="4">SGNH hydrolase-type esterase domain-containing protein</fullName>
    </recommendedName>
</protein>
<keyword evidence="3" id="KW-1185">Reference proteome</keyword>
<organism evidence="2 3">
    <name type="scientific">Xylaria bambusicola</name>
    <dbReference type="NCBI Taxonomy" id="326684"/>
    <lineage>
        <taxon>Eukaryota</taxon>
        <taxon>Fungi</taxon>
        <taxon>Dikarya</taxon>
        <taxon>Ascomycota</taxon>
        <taxon>Pezizomycotina</taxon>
        <taxon>Sordariomycetes</taxon>
        <taxon>Xylariomycetidae</taxon>
        <taxon>Xylariales</taxon>
        <taxon>Xylariaceae</taxon>
        <taxon>Xylaria</taxon>
    </lineage>
</organism>
<feature type="signal peptide" evidence="1">
    <location>
        <begin position="1"/>
        <end position="24"/>
    </location>
</feature>
<gene>
    <name evidence="2" type="ORF">RRF57_009769</name>
</gene>